<evidence type="ECO:0000313" key="2">
    <source>
        <dbReference type="EMBL" id="PZQ47413.1"/>
    </source>
</evidence>
<protein>
    <submittedName>
        <fullName evidence="2">Uncharacterized protein</fullName>
    </submittedName>
</protein>
<gene>
    <name evidence="2" type="ORF">DI551_03355</name>
</gene>
<dbReference type="GO" id="GO:0006888">
    <property type="term" value="P:endoplasmic reticulum to Golgi vesicle-mediated transport"/>
    <property type="evidence" value="ECO:0007669"/>
    <property type="project" value="InterPro"/>
</dbReference>
<evidence type="ECO:0000256" key="1">
    <source>
        <dbReference type="SAM" id="Coils"/>
    </source>
</evidence>
<dbReference type="GO" id="GO:0006886">
    <property type="term" value="P:intracellular protein transport"/>
    <property type="evidence" value="ECO:0007669"/>
    <property type="project" value="InterPro"/>
</dbReference>
<dbReference type="InterPro" id="IPR036174">
    <property type="entry name" value="Znf_Sec23_Sec24_sf"/>
</dbReference>
<dbReference type="GO" id="GO:0030127">
    <property type="term" value="C:COPII vesicle coat"/>
    <property type="evidence" value="ECO:0007669"/>
    <property type="project" value="InterPro"/>
</dbReference>
<dbReference type="EMBL" id="QFQB01000013">
    <property type="protein sequence ID" value="PZQ47413.1"/>
    <property type="molecule type" value="Genomic_DNA"/>
</dbReference>
<keyword evidence="1" id="KW-0175">Coiled coil</keyword>
<dbReference type="GO" id="GO:0008270">
    <property type="term" value="F:zinc ion binding"/>
    <property type="evidence" value="ECO:0007669"/>
    <property type="project" value="InterPro"/>
</dbReference>
<accession>A0A2W5PY57</accession>
<proteinExistence type="predicted"/>
<reference evidence="2 3" key="1">
    <citation type="submission" date="2017-08" db="EMBL/GenBank/DDBJ databases">
        <title>Infants hospitalized years apart are colonized by the same room-sourced microbial strains.</title>
        <authorList>
            <person name="Brooks B."/>
            <person name="Olm M.R."/>
            <person name="Firek B.A."/>
            <person name="Baker R."/>
            <person name="Thomas B.C."/>
            <person name="Morowitz M.J."/>
            <person name="Banfield J.F."/>
        </authorList>
    </citation>
    <scope>NUCLEOTIDE SEQUENCE [LARGE SCALE GENOMIC DNA]</scope>
    <source>
        <strain evidence="2">S2_005_002_R2_29</strain>
    </source>
</reference>
<name>A0A2W5PY57_9BACT</name>
<comment type="caution">
    <text evidence="2">The sequence shown here is derived from an EMBL/GenBank/DDBJ whole genome shotgun (WGS) entry which is preliminary data.</text>
</comment>
<evidence type="ECO:0000313" key="3">
    <source>
        <dbReference type="Proteomes" id="UP000249417"/>
    </source>
</evidence>
<sequence length="142" mass="16396">MVDPITAMGAMKGAYETIKSGLTIADRLGDVELKEIILSLKQSILEKDEQILFLKENLADAQRKQKQKENLTYERNVYWLVEGENKDGPYCPGCYGDKEKLVRMTIGEEYWNCPVCKHLEQHTKSNPIRMSRARRDEGWDSI</sequence>
<dbReference type="SUPFAM" id="SSF82919">
    <property type="entry name" value="Zn-finger domain of Sec23/24"/>
    <property type="match status" value="1"/>
</dbReference>
<dbReference type="AlphaFoldDB" id="A0A2W5PY57"/>
<feature type="coiled-coil region" evidence="1">
    <location>
        <begin position="44"/>
        <end position="71"/>
    </location>
</feature>
<dbReference type="Proteomes" id="UP000249417">
    <property type="component" value="Unassembled WGS sequence"/>
</dbReference>
<organism evidence="2 3">
    <name type="scientific">Micavibrio aeruginosavorus</name>
    <dbReference type="NCBI Taxonomy" id="349221"/>
    <lineage>
        <taxon>Bacteria</taxon>
        <taxon>Pseudomonadati</taxon>
        <taxon>Bdellovibrionota</taxon>
        <taxon>Bdellovibrionia</taxon>
        <taxon>Bdellovibrionales</taxon>
        <taxon>Pseudobdellovibrionaceae</taxon>
        <taxon>Micavibrio</taxon>
    </lineage>
</organism>